<dbReference type="RefSeq" id="WP_027198546.1">
    <property type="nucleotide sequence ID" value="NZ_CP017561.2"/>
</dbReference>
<proteinExistence type="predicted"/>
<reference evidence="1" key="1">
    <citation type="submission" date="2016-09" db="EMBL/GenBank/DDBJ databases">
        <title>The Complete Genome of Burkholderia sprentiae wsm5005.</title>
        <authorList>
            <person name="De Meyer S."/>
            <person name="Wang P."/>
            <person name="Terpolilli J."/>
        </authorList>
    </citation>
    <scope>NUCLEOTIDE SEQUENCE [LARGE SCALE GENOMIC DNA]</scope>
    <source>
        <strain evidence="1">WSM5005</strain>
    </source>
</reference>
<dbReference type="STRING" id="754502.BJG93_00555"/>
<dbReference type="Proteomes" id="UP000179860">
    <property type="component" value="Chromosome 1"/>
</dbReference>
<evidence type="ECO:0000313" key="2">
    <source>
        <dbReference type="Proteomes" id="UP000179860"/>
    </source>
</evidence>
<keyword evidence="2" id="KW-1185">Reference proteome</keyword>
<name>A0A1I9YCM4_9BURK</name>
<dbReference type="AlphaFoldDB" id="A0A1I9YCM4"/>
<accession>A0A1I9YCM4</accession>
<protein>
    <submittedName>
        <fullName evidence="1">Uncharacterized protein</fullName>
    </submittedName>
</protein>
<organism evidence="1 2">
    <name type="scientific">Paraburkholderia sprentiae WSM5005</name>
    <dbReference type="NCBI Taxonomy" id="754502"/>
    <lineage>
        <taxon>Bacteria</taxon>
        <taxon>Pseudomonadati</taxon>
        <taxon>Pseudomonadota</taxon>
        <taxon>Betaproteobacteria</taxon>
        <taxon>Burkholderiales</taxon>
        <taxon>Burkholderiaceae</taxon>
        <taxon>Paraburkholderia</taxon>
    </lineage>
</organism>
<sequence>MKNYTDEEFRRARENLADILSVGECAASEILHDGYLNEVHSLVGLLQQASNALAHKWNALLLAKLPVDAWDIGPTGERRITPRNFASMRYLSPLLTGKDKEVADLWVTARKNLSSVLHEPGGPYAAMTEWKPAEQFRSKVAQNLPFGDDIAFMETIIGLDNLLGQQITLFAGRRHKALGLPVGVALPAEEDKRCSRDALQFMKQNVDAWCKDASLAGKAPDSLRARIAVNLSVNRALWETCAKDTIGEEAATVAAQFLSRLNGCGITTVPDEVPTRGTKWTGLAELLSRWFGAKGWLREQDDVFTRVMTPQDIDRAVQLTESVQKRYKANRGGNGGPELAERIHGNPENLFIFAMATVSVFYVKGHWGGKSQLRPVQTLKEIPAEHNKSSSRYPAFSTLDSGDGLMFPIHAEELIEQVYGQMFFSNQDWNLQGENVRQHAETQAIKRAFHEQLFEFAVKGRTSRELLNLFTQAAAYIEQQKENGAIVVV</sequence>
<evidence type="ECO:0000313" key="1">
    <source>
        <dbReference type="EMBL" id="APA84057.1"/>
    </source>
</evidence>
<dbReference type="EMBL" id="CP017561">
    <property type="protein sequence ID" value="APA84057.1"/>
    <property type="molecule type" value="Genomic_DNA"/>
</dbReference>
<reference evidence="1" key="2">
    <citation type="submission" date="2021-06" db="EMBL/GenBank/DDBJ databases">
        <authorList>
            <person name="Rogers T.H."/>
            <person name="Ramsay J.P."/>
            <person name="Wang P."/>
            <person name="Terpolilli J."/>
        </authorList>
    </citation>
    <scope>NUCLEOTIDE SEQUENCE [LARGE SCALE GENOMIC DNA]</scope>
    <source>
        <strain evidence="1">WSM5005</strain>
    </source>
</reference>
<gene>
    <name evidence="1" type="ORF">BJG93_00555</name>
</gene>
<dbReference type="KEGG" id="pspw:BJG93_00555"/>